<dbReference type="Pfam" id="PF12698">
    <property type="entry name" value="ABC2_membrane_3"/>
    <property type="match status" value="1"/>
</dbReference>
<organism evidence="10 11">
    <name type="scientific">Paenibacillus vini</name>
    <dbReference type="NCBI Taxonomy" id="1476024"/>
    <lineage>
        <taxon>Bacteria</taxon>
        <taxon>Bacillati</taxon>
        <taxon>Bacillota</taxon>
        <taxon>Bacilli</taxon>
        <taxon>Bacillales</taxon>
        <taxon>Paenibacillaceae</taxon>
        <taxon>Paenibacillus</taxon>
    </lineage>
</organism>
<dbReference type="PANTHER" id="PTHR30294">
    <property type="entry name" value="MEMBRANE COMPONENT OF ABC TRANSPORTER YHHJ-RELATED"/>
    <property type="match status" value="1"/>
</dbReference>
<keyword evidence="5 8" id="KW-0812">Transmembrane</keyword>
<keyword evidence="3" id="KW-0813">Transport</keyword>
<evidence type="ECO:0000256" key="6">
    <source>
        <dbReference type="ARBA" id="ARBA00022989"/>
    </source>
</evidence>
<dbReference type="InterPro" id="IPR047817">
    <property type="entry name" value="ABC2_TM_bact-type"/>
</dbReference>
<evidence type="ECO:0000259" key="9">
    <source>
        <dbReference type="PROSITE" id="PS51012"/>
    </source>
</evidence>
<gene>
    <name evidence="10" type="primary">sagI</name>
    <name evidence="10" type="ORF">J42TS3_51570</name>
</gene>
<feature type="transmembrane region" description="Helical" evidence="8">
    <location>
        <begin position="224"/>
        <end position="251"/>
    </location>
</feature>
<dbReference type="PROSITE" id="PS51012">
    <property type="entry name" value="ABC_TM2"/>
    <property type="match status" value="1"/>
</dbReference>
<comment type="subcellular location">
    <subcellularLocation>
        <location evidence="1">Cell membrane</location>
        <topology evidence="1">Multi-pass membrane protein</topology>
    </subcellularLocation>
</comment>
<evidence type="ECO:0000256" key="5">
    <source>
        <dbReference type="ARBA" id="ARBA00022692"/>
    </source>
</evidence>
<proteinExistence type="inferred from homology"/>
<dbReference type="EMBL" id="BOSL01000032">
    <property type="protein sequence ID" value="GIP56122.1"/>
    <property type="molecule type" value="Genomic_DNA"/>
</dbReference>
<evidence type="ECO:0000256" key="8">
    <source>
        <dbReference type="SAM" id="Phobius"/>
    </source>
</evidence>
<feature type="transmembrane region" description="Helical" evidence="8">
    <location>
        <begin position="263"/>
        <end position="284"/>
    </location>
</feature>
<evidence type="ECO:0000256" key="1">
    <source>
        <dbReference type="ARBA" id="ARBA00004651"/>
    </source>
</evidence>
<keyword evidence="7 8" id="KW-0472">Membrane</keyword>
<keyword evidence="4" id="KW-1003">Cell membrane</keyword>
<evidence type="ECO:0000256" key="4">
    <source>
        <dbReference type="ARBA" id="ARBA00022475"/>
    </source>
</evidence>
<protein>
    <submittedName>
        <fullName evidence="10">Multidrug ABC transporter ATP-binding protein</fullName>
    </submittedName>
</protein>
<evidence type="ECO:0000256" key="7">
    <source>
        <dbReference type="ARBA" id="ARBA00023136"/>
    </source>
</evidence>
<keyword evidence="10" id="KW-0547">Nucleotide-binding</keyword>
<evidence type="ECO:0000256" key="3">
    <source>
        <dbReference type="ARBA" id="ARBA00022448"/>
    </source>
</evidence>
<dbReference type="Proteomes" id="UP000679992">
    <property type="component" value="Unassembled WGS sequence"/>
</dbReference>
<comment type="similarity">
    <text evidence="2">Belongs to the ABC-2 integral membrane protein family.</text>
</comment>
<keyword evidence="10" id="KW-0067">ATP-binding</keyword>
<dbReference type="InterPro" id="IPR051449">
    <property type="entry name" value="ABC-2_transporter_component"/>
</dbReference>
<evidence type="ECO:0000313" key="10">
    <source>
        <dbReference type="EMBL" id="GIP56122.1"/>
    </source>
</evidence>
<keyword evidence="11" id="KW-1185">Reference proteome</keyword>
<comment type="caution">
    <text evidence="10">The sequence shown here is derived from an EMBL/GenBank/DDBJ whole genome shotgun (WGS) entry which is preliminary data.</text>
</comment>
<feature type="domain" description="ABC transmembrane type-2" evidence="9">
    <location>
        <begin position="133"/>
        <end position="371"/>
    </location>
</feature>
<reference evidence="10 11" key="1">
    <citation type="submission" date="2021-03" db="EMBL/GenBank/DDBJ databases">
        <title>Antimicrobial resistance genes in bacteria isolated from Japanese honey, and their potential for conferring macrolide and lincosamide resistance in the American foulbrood pathogen Paenibacillus larvae.</title>
        <authorList>
            <person name="Okamoto M."/>
            <person name="Kumagai M."/>
            <person name="Kanamori H."/>
            <person name="Takamatsu D."/>
        </authorList>
    </citation>
    <scope>NUCLEOTIDE SEQUENCE [LARGE SCALE GENOMIC DNA]</scope>
    <source>
        <strain evidence="10 11">J42TS3</strain>
    </source>
</reference>
<feature type="transmembrane region" description="Helical" evidence="8">
    <location>
        <begin position="346"/>
        <end position="368"/>
    </location>
</feature>
<dbReference type="GO" id="GO:0005524">
    <property type="term" value="F:ATP binding"/>
    <property type="evidence" value="ECO:0007669"/>
    <property type="project" value="UniProtKB-KW"/>
</dbReference>
<keyword evidence="6 8" id="KW-1133">Transmembrane helix</keyword>
<evidence type="ECO:0000313" key="11">
    <source>
        <dbReference type="Proteomes" id="UP000679992"/>
    </source>
</evidence>
<feature type="transmembrane region" description="Helical" evidence="8">
    <location>
        <begin position="182"/>
        <end position="203"/>
    </location>
</feature>
<dbReference type="InterPro" id="IPR013525">
    <property type="entry name" value="ABC2_TM"/>
</dbReference>
<accession>A0ABQ4MJG2</accession>
<name>A0ABQ4MJG2_9BACL</name>
<feature type="transmembrane region" description="Helical" evidence="8">
    <location>
        <begin position="21"/>
        <end position="40"/>
    </location>
</feature>
<evidence type="ECO:0000256" key="2">
    <source>
        <dbReference type="ARBA" id="ARBA00007783"/>
    </source>
</evidence>
<feature type="transmembrane region" description="Helical" evidence="8">
    <location>
        <begin position="291"/>
        <end position="311"/>
    </location>
</feature>
<dbReference type="Gene3D" id="3.40.1710.10">
    <property type="entry name" value="abc type-2 transporter like domain"/>
    <property type="match status" value="1"/>
</dbReference>
<dbReference type="RefSeq" id="WP_213656803.1">
    <property type="nucleotide sequence ID" value="NZ_BOSL01000032.1"/>
</dbReference>
<dbReference type="PANTHER" id="PTHR30294:SF45">
    <property type="entry name" value="LINEARMYCIN RESISTANCE PERMEASE PROTEIN LNRN"/>
    <property type="match status" value="1"/>
</dbReference>
<sequence>MNSLTIAWNMIRQIAGTKKGALLHILLPCVVITLAVALMGQQESSKARILYVNEDGGTASTHLLDELRAKPDYMLKEIETEEAMKKEITGSKGEAGFVILAGFTDGILSGNPKVVRMYELKMSEASITLRLTLQQLSQGMASTAGLAGDKAVFGTMLEQTRKHAVSSVKHDMQIYPKPGLNIVTGFTLMFLMGLVNSSVSKILEDRRRRTMARIFSAPVRAWEITLGNFLGSFAVGITQILLVLLFSGYVLRYDYDVPLLQHFIVLGAFMLVAMGLASAVAGLIRNPQNAGMLNSLIITPTCMLGGCFWPVSFMPEFMQKAANFVPQKWTIEAVEKLSAGGGMGSVTLPLAILGLMALILLAIGSSILRPAETQVS</sequence>